<feature type="compositionally biased region" description="Polar residues" evidence="1">
    <location>
        <begin position="84"/>
        <end position="100"/>
    </location>
</feature>
<dbReference type="AlphaFoldDB" id="A0A934W5P7"/>
<dbReference type="RefSeq" id="WP_200591987.1">
    <property type="nucleotide sequence ID" value="NZ_JAEPBG010000004.1"/>
</dbReference>
<sequence length="242" mass="25432">MSPQEAQMLQTFLNQLVQATNVQKDPEANAMISNAISRQPDAAYLLVQRAMLMEQALDAAKAQISTLQNQLQSSQPPNRGFLDSANSWGNHPAPSTSRPSSVPAPAYPTAGQYQAPGAYPPPQQYTQPAPPASQGFFGGRAGSFLGSAAATAAGVAGGAFLFQGIENMLGHHGGSGFMNPAGAGSFNEPIENTTVNNYYLDDNSMANSRDDRDSYSSDQNNVVSDGSSDFSSDPGSDDDSFI</sequence>
<feature type="region of interest" description="Disordered" evidence="1">
    <location>
        <begin position="68"/>
        <end position="134"/>
    </location>
</feature>
<feature type="compositionally biased region" description="Polar residues" evidence="1">
    <location>
        <begin position="68"/>
        <end position="77"/>
    </location>
</feature>
<name>A0A934W5P7_9BURK</name>
<dbReference type="Proteomes" id="UP000622890">
    <property type="component" value="Unassembled WGS sequence"/>
</dbReference>
<protein>
    <submittedName>
        <fullName evidence="2">DUF2076 family protein</fullName>
    </submittedName>
</protein>
<comment type="caution">
    <text evidence="2">The sequence shown here is derived from an EMBL/GenBank/DDBJ whole genome shotgun (WGS) entry which is preliminary data.</text>
</comment>
<dbReference type="InterPro" id="IPR018648">
    <property type="entry name" value="DUF2076"/>
</dbReference>
<dbReference type="EMBL" id="JAEPBG010000004">
    <property type="protein sequence ID" value="MBK4735207.1"/>
    <property type="molecule type" value="Genomic_DNA"/>
</dbReference>
<evidence type="ECO:0000256" key="1">
    <source>
        <dbReference type="SAM" id="MobiDB-lite"/>
    </source>
</evidence>
<evidence type="ECO:0000313" key="3">
    <source>
        <dbReference type="Proteomes" id="UP000622890"/>
    </source>
</evidence>
<organism evidence="2 3">
    <name type="scientific">Noviherbaspirillum pedocola</name>
    <dbReference type="NCBI Taxonomy" id="2801341"/>
    <lineage>
        <taxon>Bacteria</taxon>
        <taxon>Pseudomonadati</taxon>
        <taxon>Pseudomonadota</taxon>
        <taxon>Betaproteobacteria</taxon>
        <taxon>Burkholderiales</taxon>
        <taxon>Oxalobacteraceae</taxon>
        <taxon>Noviherbaspirillum</taxon>
    </lineage>
</organism>
<accession>A0A934W5P7</accession>
<feature type="compositionally biased region" description="Pro residues" evidence="1">
    <location>
        <begin position="118"/>
        <end position="131"/>
    </location>
</feature>
<feature type="region of interest" description="Disordered" evidence="1">
    <location>
        <begin position="200"/>
        <end position="242"/>
    </location>
</feature>
<gene>
    <name evidence="2" type="ORF">JJB74_11345</name>
</gene>
<reference evidence="2" key="1">
    <citation type="submission" date="2021-01" db="EMBL/GenBank/DDBJ databases">
        <title>Genome sequence of strain Noviherbaspirillum sp. DKR-6.</title>
        <authorList>
            <person name="Chaudhary D.K."/>
        </authorList>
    </citation>
    <scope>NUCLEOTIDE SEQUENCE</scope>
    <source>
        <strain evidence="2">DKR-6</strain>
    </source>
</reference>
<dbReference type="Pfam" id="PF09849">
    <property type="entry name" value="DUF2076"/>
    <property type="match status" value="1"/>
</dbReference>
<proteinExistence type="predicted"/>
<keyword evidence="3" id="KW-1185">Reference proteome</keyword>
<evidence type="ECO:0000313" key="2">
    <source>
        <dbReference type="EMBL" id="MBK4735207.1"/>
    </source>
</evidence>
<feature type="compositionally biased region" description="Low complexity" evidence="1">
    <location>
        <begin position="224"/>
        <end position="234"/>
    </location>
</feature>